<sequence length="105" mass="12136">MTDHPSRKYLFTPYVGLHSLLLRSPKLNLDQDGLRYLTRLLFIDENQERTQTHILQLIGRFPPPHLIHTLLSSQPILKTNIDIHSKPGISPKPGTWGLKDTYWAN</sequence>
<evidence type="ECO:0000313" key="2">
    <source>
        <dbReference type="Proteomes" id="UP001281761"/>
    </source>
</evidence>
<dbReference type="Proteomes" id="UP001281761">
    <property type="component" value="Unassembled WGS sequence"/>
</dbReference>
<comment type="caution">
    <text evidence="1">The sequence shown here is derived from an EMBL/GenBank/DDBJ whole genome shotgun (WGS) entry which is preliminary data.</text>
</comment>
<gene>
    <name evidence="1" type="ORF">BLNAU_8732</name>
</gene>
<reference evidence="1 2" key="1">
    <citation type="journal article" date="2022" name="bioRxiv">
        <title>Genomics of Preaxostyla Flagellates Illuminates Evolutionary Transitions and the Path Towards Mitochondrial Loss.</title>
        <authorList>
            <person name="Novak L.V.F."/>
            <person name="Treitli S.C."/>
            <person name="Pyrih J."/>
            <person name="Halakuc P."/>
            <person name="Pipaliya S.V."/>
            <person name="Vacek V."/>
            <person name="Brzon O."/>
            <person name="Soukal P."/>
            <person name="Eme L."/>
            <person name="Dacks J.B."/>
            <person name="Karnkowska A."/>
            <person name="Elias M."/>
            <person name="Hampl V."/>
        </authorList>
    </citation>
    <scope>NUCLEOTIDE SEQUENCE [LARGE SCALE GENOMIC DNA]</scope>
    <source>
        <strain evidence="1">NAU3</strain>
        <tissue evidence="1">Gut</tissue>
    </source>
</reference>
<name>A0ABQ9XY20_9EUKA</name>
<proteinExistence type="predicted"/>
<evidence type="ECO:0000313" key="1">
    <source>
        <dbReference type="EMBL" id="KAK2956365.1"/>
    </source>
</evidence>
<keyword evidence="2" id="KW-1185">Reference proteome</keyword>
<accession>A0ABQ9XY20</accession>
<organism evidence="1 2">
    <name type="scientific">Blattamonas nauphoetae</name>
    <dbReference type="NCBI Taxonomy" id="2049346"/>
    <lineage>
        <taxon>Eukaryota</taxon>
        <taxon>Metamonada</taxon>
        <taxon>Preaxostyla</taxon>
        <taxon>Oxymonadida</taxon>
        <taxon>Blattamonas</taxon>
    </lineage>
</organism>
<dbReference type="EMBL" id="JARBJD010000057">
    <property type="protein sequence ID" value="KAK2956365.1"/>
    <property type="molecule type" value="Genomic_DNA"/>
</dbReference>
<protein>
    <submittedName>
        <fullName evidence="1">Uncharacterized protein</fullName>
    </submittedName>
</protein>